<sequence>RGLHPPRCGARGRARHGPRHPPFRHARPHIRVGPGLKVCDNVQPNWHEYCAAPQCGQLDLTCPRTLDVVKTLLTEVSRLFPDPVVHLGADEINRRCYEDFLDSGHSDVDALIGRFMTSVVGHVQALNKTVQLWEETALDFRIAYPKSTVFQAWRGPSSTAALVQAGFHVVVSDSGAWYLDCGLGSWVDGGQSWCEFKTWQTMYEFDPANNLDERQGALVDGGEAAVWTEKVDMHNLEQIVWPRLAAVAEVLWSPNDLGPTWCGLHGGCSPSRK</sequence>
<dbReference type="VEuPathDB" id="FungiDB:SeMB42_g07600"/>
<keyword evidence="4" id="KW-0732">Signal</keyword>
<proteinExistence type="inferred from homology"/>
<protein>
    <recommendedName>
        <fullName evidence="3">beta-N-acetylhexosaminidase</fullName>
        <ecNumber evidence="3">3.2.1.52</ecNumber>
    </recommendedName>
</protein>
<gene>
    <name evidence="9" type="ORF">SeMB42_g07600</name>
</gene>
<evidence type="ECO:0000256" key="5">
    <source>
        <dbReference type="ARBA" id="ARBA00022801"/>
    </source>
</evidence>
<dbReference type="AlphaFoldDB" id="A0A507C4N7"/>
<dbReference type="Pfam" id="PF00728">
    <property type="entry name" value="Glyco_hydro_20"/>
    <property type="match status" value="1"/>
</dbReference>
<dbReference type="EMBL" id="QEAN01000566">
    <property type="protein sequence ID" value="TPX32493.1"/>
    <property type="molecule type" value="Genomic_DNA"/>
</dbReference>
<dbReference type="InterPro" id="IPR017853">
    <property type="entry name" value="GH"/>
</dbReference>
<accession>A0A507C4N7</accession>
<feature type="non-terminal residue" evidence="9">
    <location>
        <position position="1"/>
    </location>
</feature>
<dbReference type="PRINTS" id="PR00738">
    <property type="entry name" value="GLHYDRLASE20"/>
</dbReference>
<dbReference type="PANTHER" id="PTHR22600:SF26">
    <property type="entry name" value="BETA-N-ACETYLHEXOSAMINIDASE"/>
    <property type="match status" value="1"/>
</dbReference>
<comment type="catalytic activity">
    <reaction evidence="1">
        <text>Hydrolysis of terminal non-reducing N-acetyl-D-hexosamine residues in N-acetyl-beta-D-hexosaminides.</text>
        <dbReference type="EC" id="3.2.1.52"/>
    </reaction>
</comment>
<dbReference type="PANTHER" id="PTHR22600">
    <property type="entry name" value="BETA-HEXOSAMINIDASE"/>
    <property type="match status" value="1"/>
</dbReference>
<evidence type="ECO:0000313" key="10">
    <source>
        <dbReference type="Proteomes" id="UP000317494"/>
    </source>
</evidence>
<evidence type="ECO:0000259" key="8">
    <source>
        <dbReference type="Pfam" id="PF00728"/>
    </source>
</evidence>
<evidence type="ECO:0000256" key="4">
    <source>
        <dbReference type="ARBA" id="ARBA00022729"/>
    </source>
</evidence>
<reference evidence="9 10" key="1">
    <citation type="journal article" date="2019" name="Sci. Rep.">
        <title>Comparative genomics of chytrid fungi reveal insights into the obligate biotrophic and pathogenic lifestyle of Synchytrium endobioticum.</title>
        <authorList>
            <person name="van de Vossenberg B.T.L.H."/>
            <person name="Warris S."/>
            <person name="Nguyen H.D.T."/>
            <person name="van Gent-Pelzer M.P.E."/>
            <person name="Joly D.L."/>
            <person name="van de Geest H.C."/>
            <person name="Bonants P.J.M."/>
            <person name="Smith D.S."/>
            <person name="Levesque C.A."/>
            <person name="van der Lee T.A.J."/>
        </authorList>
    </citation>
    <scope>NUCLEOTIDE SEQUENCE [LARGE SCALE GENOMIC DNA]</scope>
    <source>
        <strain evidence="9 10">MB42</strain>
    </source>
</reference>
<comment type="similarity">
    <text evidence="2">Belongs to the glycosyl hydrolase 20 family.</text>
</comment>
<organism evidence="9 10">
    <name type="scientific">Synchytrium endobioticum</name>
    <dbReference type="NCBI Taxonomy" id="286115"/>
    <lineage>
        <taxon>Eukaryota</taxon>
        <taxon>Fungi</taxon>
        <taxon>Fungi incertae sedis</taxon>
        <taxon>Chytridiomycota</taxon>
        <taxon>Chytridiomycota incertae sedis</taxon>
        <taxon>Chytridiomycetes</taxon>
        <taxon>Synchytriales</taxon>
        <taxon>Synchytriaceae</taxon>
        <taxon>Synchytrium</taxon>
    </lineage>
</organism>
<evidence type="ECO:0000256" key="6">
    <source>
        <dbReference type="PIRSR" id="PIRSR625705-1"/>
    </source>
</evidence>
<dbReference type="EC" id="3.2.1.52" evidence="3"/>
<dbReference type="STRING" id="286115.A0A507C4N7"/>
<dbReference type="GO" id="GO:0030203">
    <property type="term" value="P:glycosaminoglycan metabolic process"/>
    <property type="evidence" value="ECO:0007669"/>
    <property type="project" value="TreeGrafter"/>
</dbReference>
<feature type="domain" description="Glycoside hydrolase family 20 catalytic" evidence="8">
    <location>
        <begin position="25"/>
        <end position="254"/>
    </location>
</feature>
<dbReference type="InterPro" id="IPR025705">
    <property type="entry name" value="Beta_hexosaminidase_sua/sub"/>
</dbReference>
<dbReference type="InterPro" id="IPR015883">
    <property type="entry name" value="Glyco_hydro_20_cat"/>
</dbReference>
<dbReference type="SUPFAM" id="SSF51445">
    <property type="entry name" value="(Trans)glycosidases"/>
    <property type="match status" value="1"/>
</dbReference>
<dbReference type="GO" id="GO:0005975">
    <property type="term" value="P:carbohydrate metabolic process"/>
    <property type="evidence" value="ECO:0007669"/>
    <property type="project" value="InterPro"/>
</dbReference>
<dbReference type="Proteomes" id="UP000317494">
    <property type="component" value="Unassembled WGS sequence"/>
</dbReference>
<dbReference type="GO" id="GO:0016020">
    <property type="term" value="C:membrane"/>
    <property type="evidence" value="ECO:0007669"/>
    <property type="project" value="TreeGrafter"/>
</dbReference>
<keyword evidence="5" id="KW-0378">Hydrolase</keyword>
<comment type="caution">
    <text evidence="9">The sequence shown here is derived from an EMBL/GenBank/DDBJ whole genome shotgun (WGS) entry which is preliminary data.</text>
</comment>
<keyword evidence="10" id="KW-1185">Reference proteome</keyword>
<dbReference type="Gene3D" id="3.20.20.80">
    <property type="entry name" value="Glycosidases"/>
    <property type="match status" value="1"/>
</dbReference>
<dbReference type="GO" id="GO:0004563">
    <property type="term" value="F:beta-N-acetylhexosaminidase activity"/>
    <property type="evidence" value="ECO:0007669"/>
    <property type="project" value="UniProtKB-EC"/>
</dbReference>
<evidence type="ECO:0000256" key="3">
    <source>
        <dbReference type="ARBA" id="ARBA00012663"/>
    </source>
</evidence>
<evidence type="ECO:0000256" key="7">
    <source>
        <dbReference type="SAM" id="MobiDB-lite"/>
    </source>
</evidence>
<evidence type="ECO:0000256" key="1">
    <source>
        <dbReference type="ARBA" id="ARBA00001231"/>
    </source>
</evidence>
<evidence type="ECO:0000313" key="9">
    <source>
        <dbReference type="EMBL" id="TPX32493.1"/>
    </source>
</evidence>
<evidence type="ECO:0000256" key="2">
    <source>
        <dbReference type="ARBA" id="ARBA00006285"/>
    </source>
</evidence>
<feature type="region of interest" description="Disordered" evidence="7">
    <location>
        <begin position="1"/>
        <end position="27"/>
    </location>
</feature>
<name>A0A507C4N7_9FUNG</name>
<feature type="active site" description="Proton donor" evidence="6">
    <location>
        <position position="91"/>
    </location>
</feature>